<organism evidence="2">
    <name type="scientific">uncultured Sulfurovum sp</name>
    <dbReference type="NCBI Taxonomy" id="269237"/>
    <lineage>
        <taxon>Bacteria</taxon>
        <taxon>Pseudomonadati</taxon>
        <taxon>Campylobacterota</taxon>
        <taxon>Epsilonproteobacteria</taxon>
        <taxon>Campylobacterales</taxon>
        <taxon>Sulfurovaceae</taxon>
        <taxon>Sulfurovum</taxon>
        <taxon>environmental samples</taxon>
    </lineage>
</organism>
<dbReference type="InterPro" id="IPR038765">
    <property type="entry name" value="Papain-like_cys_pep_sf"/>
</dbReference>
<dbReference type="GO" id="GO:0008234">
    <property type="term" value="F:cysteine-type peptidase activity"/>
    <property type="evidence" value="ECO:0007669"/>
    <property type="project" value="InterPro"/>
</dbReference>
<dbReference type="EMBL" id="CACVAS010000116">
    <property type="protein sequence ID" value="CAA6821478.1"/>
    <property type="molecule type" value="Genomic_DNA"/>
</dbReference>
<dbReference type="Gene3D" id="3.90.70.10">
    <property type="entry name" value="Cysteine proteinases"/>
    <property type="match status" value="1"/>
</dbReference>
<accession>A0A6S6TZL5</accession>
<dbReference type="Pfam" id="PF00112">
    <property type="entry name" value="Peptidase_C1"/>
    <property type="match status" value="1"/>
</dbReference>
<dbReference type="GO" id="GO:0006508">
    <property type="term" value="P:proteolysis"/>
    <property type="evidence" value="ECO:0007669"/>
    <property type="project" value="InterPro"/>
</dbReference>
<proteinExistence type="predicted"/>
<feature type="domain" description="Peptidase C1A papain C-terminal" evidence="1">
    <location>
        <begin position="118"/>
        <end position="254"/>
    </location>
</feature>
<sequence>MPTKTYKNKLLDARPDRLDLRDREYRPPLISLPDAWPLEKDYEELIQIYQDHNMILDQGSDGACTGFGLAAVINYLFLRDLHDSNDGIIDKKMMQHKQVSSKMLYNMARIYDEWDGEDYEGSSCRGAMKGWHRHGVCKKETWPHNPSKEDTQNYPLDTWSKEAVDIPLGAYYRINKDSVVDMQSAIKEVGAIYCSAIIQKGWWIDSNNSLPIIEHTADKIGGHAFAIVGYNKDGFIIQNSWGDSWGYNGFAILSYKEWVENGSDAWVAVRGATLNRSASPHTFSNHSLQTIGSDYSKEDSSVITRSLGYPYSHTEIAPWSEEEAYKHTLVIGNDGRPKLTMVAASTPEQSAEIICHDNIEKWMQKSTKNRKVVIYAHGGLNNEEDSINRIRVMAPYFKANGIYPIFITWKTGFLESISNQIQDKVHDIFFGAGIEPSSSRAKGMMDKLKESIDSSIESFARKIMVKGIWSEMKENAKFASDRAVPGYAQHGSPKAGGMVILAKELEKLKDNFDCDIHLVGHSAGSILFGYWLEELTKRNLSIDSLTLYVPACTLGFANKYYINAAKKNIFSTKKTYIHVMDDEREKADNVAIYKKSLLYLVSRALEDIHKMPLLGMSAAWDLDYSKENDIFNSVKYPDIKRWSQFAKDIHYTTYTKAHSQVKTSLKDDYTKLAHGSFDNDIHIIEETIKRIANTKKLKYNVENLNGY</sequence>
<dbReference type="InterPro" id="IPR029058">
    <property type="entry name" value="AB_hydrolase_fold"/>
</dbReference>
<dbReference type="CDD" id="cd02619">
    <property type="entry name" value="Peptidase_C1"/>
    <property type="match status" value="1"/>
</dbReference>
<dbReference type="AlphaFoldDB" id="A0A6S6TZL5"/>
<gene>
    <name evidence="2" type="ORF">HELGO_WM19045</name>
</gene>
<evidence type="ECO:0000313" key="2">
    <source>
        <dbReference type="EMBL" id="CAA6821478.1"/>
    </source>
</evidence>
<evidence type="ECO:0000259" key="1">
    <source>
        <dbReference type="Pfam" id="PF00112"/>
    </source>
</evidence>
<dbReference type="SUPFAM" id="SSF53474">
    <property type="entry name" value="alpha/beta-Hydrolases"/>
    <property type="match status" value="1"/>
</dbReference>
<protein>
    <recommendedName>
        <fullName evidence="1">Peptidase C1A papain C-terminal domain-containing protein</fullName>
    </recommendedName>
</protein>
<dbReference type="InterPro" id="IPR000668">
    <property type="entry name" value="Peptidase_C1A_C"/>
</dbReference>
<reference evidence="2" key="1">
    <citation type="submission" date="2020-01" db="EMBL/GenBank/DDBJ databases">
        <authorList>
            <person name="Meier V. D."/>
            <person name="Meier V D."/>
        </authorList>
    </citation>
    <scope>NUCLEOTIDE SEQUENCE</scope>
    <source>
        <strain evidence="2">HLG_WM_MAG_01</strain>
    </source>
</reference>
<name>A0A6S6TZL5_9BACT</name>
<dbReference type="SUPFAM" id="SSF54001">
    <property type="entry name" value="Cysteine proteinases"/>
    <property type="match status" value="1"/>
</dbReference>